<keyword evidence="2" id="KW-1185">Reference proteome</keyword>
<protein>
    <submittedName>
        <fullName evidence="1">Uncharacterized protein</fullName>
    </submittedName>
</protein>
<organism evidence="1 2">
    <name type="scientific">Smittium culicis</name>
    <dbReference type="NCBI Taxonomy" id="133412"/>
    <lineage>
        <taxon>Eukaryota</taxon>
        <taxon>Fungi</taxon>
        <taxon>Fungi incertae sedis</taxon>
        <taxon>Zoopagomycota</taxon>
        <taxon>Kickxellomycotina</taxon>
        <taxon>Harpellomycetes</taxon>
        <taxon>Harpellales</taxon>
        <taxon>Legeriomycetaceae</taxon>
        <taxon>Smittium</taxon>
    </lineage>
</organism>
<dbReference type="EMBL" id="LSSM01004303">
    <property type="protein sequence ID" value="OMJ15280.1"/>
    <property type="molecule type" value="Genomic_DNA"/>
</dbReference>
<dbReference type="AlphaFoldDB" id="A0A1R1XKZ4"/>
<comment type="caution">
    <text evidence="1">The sequence shown here is derived from an EMBL/GenBank/DDBJ whole genome shotgun (WGS) entry which is preliminary data.</text>
</comment>
<accession>A0A1R1XKZ4</accession>
<gene>
    <name evidence="1" type="ORF">AYI69_g8241</name>
</gene>
<evidence type="ECO:0000313" key="1">
    <source>
        <dbReference type="EMBL" id="OMJ15280.1"/>
    </source>
</evidence>
<evidence type="ECO:0000313" key="2">
    <source>
        <dbReference type="Proteomes" id="UP000187429"/>
    </source>
</evidence>
<dbReference type="Proteomes" id="UP000187429">
    <property type="component" value="Unassembled WGS sequence"/>
</dbReference>
<proteinExistence type="predicted"/>
<name>A0A1R1XKZ4_9FUNG</name>
<sequence length="108" mass="12836">MSVGVVAYNYSLDDNFRRNHRRIMPNRDPEAMMYKNHGCGHLIDWGNVCGACVNNKTGDYYGLNDVYSIRVLPKPDVCNIHEREDMREDIREDMREDIREDIREDRRD</sequence>
<reference evidence="2" key="1">
    <citation type="submission" date="2017-01" db="EMBL/GenBank/DDBJ databases">
        <authorList>
            <person name="Wang Y."/>
            <person name="White M."/>
            <person name="Kvist S."/>
            <person name="Moncalvo J.-M."/>
        </authorList>
    </citation>
    <scope>NUCLEOTIDE SEQUENCE [LARGE SCALE GENOMIC DNA]</scope>
    <source>
        <strain evidence="2">ID-206-W2</strain>
    </source>
</reference>